<dbReference type="RefSeq" id="WP_129081343.1">
    <property type="nucleotide sequence ID" value="NZ_CP041070.1"/>
</dbReference>
<dbReference type="GO" id="GO:0015171">
    <property type="term" value="F:amino acid transmembrane transporter activity"/>
    <property type="evidence" value="ECO:0007669"/>
    <property type="project" value="TreeGrafter"/>
</dbReference>
<reference evidence="7 8" key="1">
    <citation type="submission" date="2017-10" db="EMBL/GenBank/DDBJ databases">
        <title>Genomics of the genus Arcobacter.</title>
        <authorList>
            <person name="Perez-Cataluna A."/>
            <person name="Figueras M.J."/>
        </authorList>
    </citation>
    <scope>NUCLEOTIDE SEQUENCE [LARGE SCALE GENOMIC DNA]</scope>
    <source>
        <strain evidence="7 8">DSM 24636</strain>
    </source>
</reference>
<comment type="subcellular location">
    <subcellularLocation>
        <location evidence="1">Cell membrane</location>
        <topology evidence="1">Multi-pass membrane protein</topology>
    </subcellularLocation>
</comment>
<evidence type="ECO:0000256" key="5">
    <source>
        <dbReference type="ARBA" id="ARBA00023136"/>
    </source>
</evidence>
<comment type="caution">
    <text evidence="7">The sequence shown here is derived from an EMBL/GenBank/DDBJ whole genome shotgun (WGS) entry which is preliminary data.</text>
</comment>
<proteinExistence type="predicted"/>
<gene>
    <name evidence="7" type="ORF">CRV06_03335</name>
</gene>
<protein>
    <submittedName>
        <fullName evidence="7">Lysine transporter</fullName>
    </submittedName>
</protein>
<evidence type="ECO:0000256" key="3">
    <source>
        <dbReference type="ARBA" id="ARBA00022692"/>
    </source>
</evidence>
<dbReference type="GO" id="GO:0005886">
    <property type="term" value="C:plasma membrane"/>
    <property type="evidence" value="ECO:0007669"/>
    <property type="project" value="UniProtKB-SubCell"/>
</dbReference>
<feature type="transmembrane region" description="Helical" evidence="6">
    <location>
        <begin position="145"/>
        <end position="165"/>
    </location>
</feature>
<evidence type="ECO:0000256" key="2">
    <source>
        <dbReference type="ARBA" id="ARBA00022475"/>
    </source>
</evidence>
<evidence type="ECO:0000313" key="7">
    <source>
        <dbReference type="EMBL" id="RXJ63990.1"/>
    </source>
</evidence>
<dbReference type="STRING" id="877500.GCA_000935065_03006"/>
<feature type="transmembrane region" description="Helical" evidence="6">
    <location>
        <begin position="111"/>
        <end position="133"/>
    </location>
</feature>
<evidence type="ECO:0000256" key="4">
    <source>
        <dbReference type="ARBA" id="ARBA00022989"/>
    </source>
</evidence>
<feature type="transmembrane region" description="Helical" evidence="6">
    <location>
        <begin position="71"/>
        <end position="91"/>
    </location>
</feature>
<evidence type="ECO:0000256" key="1">
    <source>
        <dbReference type="ARBA" id="ARBA00004651"/>
    </source>
</evidence>
<feature type="transmembrane region" description="Helical" evidence="6">
    <location>
        <begin position="36"/>
        <end position="59"/>
    </location>
</feature>
<dbReference type="Proteomes" id="UP000290191">
    <property type="component" value="Unassembled WGS sequence"/>
</dbReference>
<keyword evidence="8" id="KW-1185">Reference proteome</keyword>
<dbReference type="OrthoDB" id="9804822at2"/>
<organism evidence="7 8">
    <name type="scientific">Halarcobacter anaerophilus</name>
    <dbReference type="NCBI Taxonomy" id="877500"/>
    <lineage>
        <taxon>Bacteria</taxon>
        <taxon>Pseudomonadati</taxon>
        <taxon>Campylobacterota</taxon>
        <taxon>Epsilonproteobacteria</taxon>
        <taxon>Campylobacterales</taxon>
        <taxon>Arcobacteraceae</taxon>
        <taxon>Halarcobacter</taxon>
    </lineage>
</organism>
<dbReference type="AlphaFoldDB" id="A0A4Q0Y1N7"/>
<name>A0A4Q0Y1N7_9BACT</name>
<accession>A0A4Q0Y1N7</accession>
<evidence type="ECO:0000313" key="8">
    <source>
        <dbReference type="Proteomes" id="UP000290191"/>
    </source>
</evidence>
<dbReference type="EMBL" id="PDKO01000002">
    <property type="protein sequence ID" value="RXJ63990.1"/>
    <property type="molecule type" value="Genomic_DNA"/>
</dbReference>
<evidence type="ECO:0000256" key="6">
    <source>
        <dbReference type="SAM" id="Phobius"/>
    </source>
</evidence>
<sequence>MSFLSMLAFAGAMFLLAATPGPGVFATVSRALASGFSNASFVVLGIVLGDIVFLLLAIFGLKSIALVLGDFFVFVKYIGGAYLIYLGYKILSAKEHKMDIKGKSELSWKKNFITGLLITLSNPKVILFYLGFLPTFVDLNSLTSFDIVMITLIVTVILGSVMLAYAYSASGAKKLFKSKSAEKKMNITAGSVMIGAGGALILKA</sequence>
<dbReference type="InterPro" id="IPR001123">
    <property type="entry name" value="LeuE-type"/>
</dbReference>
<keyword evidence="2" id="KW-1003">Cell membrane</keyword>
<keyword evidence="4 6" id="KW-1133">Transmembrane helix</keyword>
<dbReference type="Pfam" id="PF01810">
    <property type="entry name" value="LysE"/>
    <property type="match status" value="1"/>
</dbReference>
<dbReference type="PANTHER" id="PTHR30086">
    <property type="entry name" value="ARGININE EXPORTER PROTEIN ARGO"/>
    <property type="match status" value="1"/>
</dbReference>
<dbReference type="PANTHER" id="PTHR30086:SF20">
    <property type="entry name" value="ARGININE EXPORTER PROTEIN ARGO-RELATED"/>
    <property type="match status" value="1"/>
</dbReference>
<keyword evidence="3 6" id="KW-0812">Transmembrane</keyword>
<keyword evidence="5 6" id="KW-0472">Membrane</keyword>